<dbReference type="AlphaFoldDB" id="A0A6A6I8E2"/>
<evidence type="ECO:0000256" key="1">
    <source>
        <dbReference type="ARBA" id="ARBA00022857"/>
    </source>
</evidence>
<evidence type="ECO:0000256" key="2">
    <source>
        <dbReference type="ARBA" id="ARBA00023002"/>
    </source>
</evidence>
<dbReference type="Gene3D" id="3.40.50.720">
    <property type="entry name" value="NAD(P)-binding Rossmann-like Domain"/>
    <property type="match status" value="1"/>
</dbReference>
<evidence type="ECO:0000313" key="5">
    <source>
        <dbReference type="Proteomes" id="UP000800094"/>
    </source>
</evidence>
<dbReference type="SUPFAM" id="SSF51735">
    <property type="entry name" value="NAD(P)-binding Rossmann-fold domains"/>
    <property type="match status" value="1"/>
</dbReference>
<organism evidence="4 5">
    <name type="scientific">Trematosphaeria pertusa</name>
    <dbReference type="NCBI Taxonomy" id="390896"/>
    <lineage>
        <taxon>Eukaryota</taxon>
        <taxon>Fungi</taxon>
        <taxon>Dikarya</taxon>
        <taxon>Ascomycota</taxon>
        <taxon>Pezizomycotina</taxon>
        <taxon>Dothideomycetes</taxon>
        <taxon>Pleosporomycetidae</taxon>
        <taxon>Pleosporales</taxon>
        <taxon>Massarineae</taxon>
        <taxon>Trematosphaeriaceae</taxon>
        <taxon>Trematosphaeria</taxon>
    </lineage>
</organism>
<accession>A0A6A6I8E2</accession>
<dbReference type="GO" id="GO:0016491">
    <property type="term" value="F:oxidoreductase activity"/>
    <property type="evidence" value="ECO:0007669"/>
    <property type="project" value="UniProtKB-KW"/>
</dbReference>
<sequence>MTANLRKVALVGGSGQLGPYLLKALQADPAFEVTVVSRQSSTASFPPNTSIVRVSDSYQKNEFLDVFKGQDAVVLSLNFPAEQQHHNMLVDASVEAGVKRLIPSIWSGRLDIPEVRQIFPLAASKAGLLEYVKFKEGSAPGWSYTAVVCGPFHDLCVRTNFYDMDPRSHSATIWDDGNAKFSVTTHDTIGLAVTKILRKPSETANRTVYISSFETSMNELLAAYKSATGVPEWKVTHGDVEQGIKEAQEVITSSENFMDRMQAIGRLGLLVGLKEGLGGDFVAEGLSDNELLELPRNDVTETVMKLLNV</sequence>
<keyword evidence="5" id="KW-1185">Reference proteome</keyword>
<dbReference type="EMBL" id="ML987198">
    <property type="protein sequence ID" value="KAF2246825.1"/>
    <property type="molecule type" value="Genomic_DNA"/>
</dbReference>
<keyword evidence="2" id="KW-0560">Oxidoreductase</keyword>
<proteinExistence type="predicted"/>
<dbReference type="Pfam" id="PF05368">
    <property type="entry name" value="NmrA"/>
    <property type="match status" value="1"/>
</dbReference>
<feature type="domain" description="NmrA-like" evidence="3">
    <location>
        <begin position="7"/>
        <end position="264"/>
    </location>
</feature>
<dbReference type="RefSeq" id="XP_033681829.1">
    <property type="nucleotide sequence ID" value="XM_033825045.1"/>
</dbReference>
<name>A0A6A6I8E2_9PLEO</name>
<dbReference type="Proteomes" id="UP000800094">
    <property type="component" value="Unassembled WGS sequence"/>
</dbReference>
<dbReference type="InterPro" id="IPR008030">
    <property type="entry name" value="NmrA-like"/>
</dbReference>
<evidence type="ECO:0000313" key="4">
    <source>
        <dbReference type="EMBL" id="KAF2246825.1"/>
    </source>
</evidence>
<dbReference type="GeneID" id="54578375"/>
<dbReference type="InterPro" id="IPR036291">
    <property type="entry name" value="NAD(P)-bd_dom_sf"/>
</dbReference>
<dbReference type="CDD" id="cd05259">
    <property type="entry name" value="PCBER_SDR_a"/>
    <property type="match status" value="1"/>
</dbReference>
<reference evidence="4" key="1">
    <citation type="journal article" date="2020" name="Stud. Mycol.">
        <title>101 Dothideomycetes genomes: a test case for predicting lifestyles and emergence of pathogens.</title>
        <authorList>
            <person name="Haridas S."/>
            <person name="Albert R."/>
            <person name="Binder M."/>
            <person name="Bloem J."/>
            <person name="Labutti K."/>
            <person name="Salamov A."/>
            <person name="Andreopoulos B."/>
            <person name="Baker S."/>
            <person name="Barry K."/>
            <person name="Bills G."/>
            <person name="Bluhm B."/>
            <person name="Cannon C."/>
            <person name="Castanera R."/>
            <person name="Culley D."/>
            <person name="Daum C."/>
            <person name="Ezra D."/>
            <person name="Gonzalez J."/>
            <person name="Henrissat B."/>
            <person name="Kuo A."/>
            <person name="Liang C."/>
            <person name="Lipzen A."/>
            <person name="Lutzoni F."/>
            <person name="Magnuson J."/>
            <person name="Mondo S."/>
            <person name="Nolan M."/>
            <person name="Ohm R."/>
            <person name="Pangilinan J."/>
            <person name="Park H.-J."/>
            <person name="Ramirez L."/>
            <person name="Alfaro M."/>
            <person name="Sun H."/>
            <person name="Tritt A."/>
            <person name="Yoshinaga Y."/>
            <person name="Zwiers L.-H."/>
            <person name="Turgeon B."/>
            <person name="Goodwin S."/>
            <person name="Spatafora J."/>
            <person name="Crous P."/>
            <person name="Grigoriev I."/>
        </authorList>
    </citation>
    <scope>NUCLEOTIDE SEQUENCE</scope>
    <source>
        <strain evidence="4">CBS 122368</strain>
    </source>
</reference>
<dbReference type="InterPro" id="IPR045312">
    <property type="entry name" value="PCBER-like"/>
</dbReference>
<dbReference type="OrthoDB" id="9974981at2759"/>
<dbReference type="PANTHER" id="PTHR47706:SF9">
    <property type="entry name" value="NMRA-LIKE DOMAIN-CONTAINING PROTEIN-RELATED"/>
    <property type="match status" value="1"/>
</dbReference>
<protein>
    <submittedName>
        <fullName evidence="4">NAD(P)-binding protein</fullName>
    </submittedName>
</protein>
<keyword evidence="1" id="KW-0521">NADP</keyword>
<evidence type="ECO:0000259" key="3">
    <source>
        <dbReference type="Pfam" id="PF05368"/>
    </source>
</evidence>
<dbReference type="Gene3D" id="3.90.25.10">
    <property type="entry name" value="UDP-galactose 4-epimerase, domain 1"/>
    <property type="match status" value="1"/>
</dbReference>
<dbReference type="PANTHER" id="PTHR47706">
    <property type="entry name" value="NMRA-LIKE FAMILY PROTEIN"/>
    <property type="match status" value="1"/>
</dbReference>
<dbReference type="InterPro" id="IPR051609">
    <property type="entry name" value="NmrA/Isoflavone_reductase-like"/>
</dbReference>
<gene>
    <name evidence="4" type="ORF">BU26DRAFT_460847</name>
</gene>